<comment type="caution">
    <text evidence="1">The sequence shown here is derived from an EMBL/GenBank/DDBJ whole genome shotgun (WGS) entry which is preliminary data.</text>
</comment>
<dbReference type="EMBL" id="JACAQV010000021">
    <property type="protein sequence ID" value="NWF09981.1"/>
    <property type="molecule type" value="Genomic_DNA"/>
</dbReference>
<accession>A0A7Y8KQ81</accession>
<proteinExistence type="predicted"/>
<protein>
    <submittedName>
        <fullName evidence="1">Uncharacterized protein</fullName>
    </submittedName>
</protein>
<gene>
    <name evidence="1" type="ORF">HX810_20125</name>
</gene>
<name>A0A7Y8KQ81_9PSED</name>
<sequence>MNIDWSKAPAWAVGHALHAFGGEIREVWVGEHQYQRLDQPKPFPYGGGNSDHRHNPRRSEFHFEQLRPAPWTGKGLPPVGTVCDFAGGTNCPEDPFDKDLKEGDEVTIIAHFKDGESKLAAFTFNPRNLSRGNACVEQGMHGCFRPIRTPEQIAADEREARLKEMIALVGGSSRRSAEALYDAGYRKQVSE</sequence>
<evidence type="ECO:0000313" key="2">
    <source>
        <dbReference type="Proteomes" id="UP000561369"/>
    </source>
</evidence>
<dbReference type="Proteomes" id="UP000561369">
    <property type="component" value="Unassembled WGS sequence"/>
</dbReference>
<dbReference type="RefSeq" id="WP_177024619.1">
    <property type="nucleotide sequence ID" value="NZ_JACAQV010000021.1"/>
</dbReference>
<organism evidence="1 2">
    <name type="scientific">Pseudomonas salomonii</name>
    <dbReference type="NCBI Taxonomy" id="191391"/>
    <lineage>
        <taxon>Bacteria</taxon>
        <taxon>Pseudomonadati</taxon>
        <taxon>Pseudomonadota</taxon>
        <taxon>Gammaproteobacteria</taxon>
        <taxon>Pseudomonadales</taxon>
        <taxon>Pseudomonadaceae</taxon>
        <taxon>Pseudomonas</taxon>
    </lineage>
</organism>
<reference evidence="1 2" key="1">
    <citation type="submission" date="2020-04" db="EMBL/GenBank/DDBJ databases">
        <title>Molecular characterization of pseudomonads from Agaricus bisporus reveal novel blotch 2 pathogens in Western Europe.</title>
        <authorList>
            <person name="Taparia T."/>
            <person name="Krijger M."/>
            <person name="Haynes E."/>
            <person name="Elpinstone J.G."/>
            <person name="Noble R."/>
            <person name="Van Der Wolf J."/>
        </authorList>
    </citation>
    <scope>NUCLEOTIDE SEQUENCE [LARGE SCALE GENOMIC DNA]</scope>
    <source>
        <strain evidence="1 2">IPO3765</strain>
    </source>
</reference>
<dbReference type="AlphaFoldDB" id="A0A7Y8KQ81"/>
<evidence type="ECO:0000313" key="1">
    <source>
        <dbReference type="EMBL" id="NWF09981.1"/>
    </source>
</evidence>